<feature type="domain" description="Inosine/uridine-preferring nucleoside hydrolase" evidence="3">
    <location>
        <begin position="50"/>
        <end position="301"/>
    </location>
</feature>
<dbReference type="AlphaFoldDB" id="A0A1H9D5Y6"/>
<dbReference type="EMBL" id="FOFB01000005">
    <property type="protein sequence ID" value="SEQ08886.1"/>
    <property type="molecule type" value="Genomic_DNA"/>
</dbReference>
<dbReference type="Proteomes" id="UP000199021">
    <property type="component" value="Unassembled WGS sequence"/>
</dbReference>
<sequence>MKALRIFGTILVCLLVACLVYLYLWSLVFGARFDDLSAAAEARSRQPHYIIDADTANEVDDLFAIVGALARDNRYHYDRPLLVGLTAAQFHTSPLAGSTTALESQRINEQLLKLMYATVPSFPGSDQPLRSATEAQPSPASQFIVAEARKASPEQKLTVFILGSCTNLASAILSDSSIVPNVHARYLGFWYDPATGVYDKKEFNTGNDPAALNLLLNTKGLEFTVMTATSSQALQMTREQLDNKLPADSPVTQYLQKRWDTYDRWWTEADPGKKQWTMWDVASLEAWFNPQFATLENRPAPAENLPRDINVYTAIDSGQMLEQWFMVVDSSLRATAKAIQ</sequence>
<organism evidence="4 5">
    <name type="scientific">Neolewinella agarilytica</name>
    <dbReference type="NCBI Taxonomy" id="478744"/>
    <lineage>
        <taxon>Bacteria</taxon>
        <taxon>Pseudomonadati</taxon>
        <taxon>Bacteroidota</taxon>
        <taxon>Saprospiria</taxon>
        <taxon>Saprospirales</taxon>
        <taxon>Lewinellaceae</taxon>
        <taxon>Neolewinella</taxon>
    </lineage>
</organism>
<dbReference type="GO" id="GO:0008477">
    <property type="term" value="F:purine nucleosidase activity"/>
    <property type="evidence" value="ECO:0007669"/>
    <property type="project" value="TreeGrafter"/>
</dbReference>
<dbReference type="GO" id="GO:0005829">
    <property type="term" value="C:cytosol"/>
    <property type="evidence" value="ECO:0007669"/>
    <property type="project" value="TreeGrafter"/>
</dbReference>
<dbReference type="InParanoid" id="A0A1H9D5Y6"/>
<dbReference type="InterPro" id="IPR036452">
    <property type="entry name" value="Ribo_hydro-like"/>
</dbReference>
<evidence type="ECO:0000259" key="3">
    <source>
        <dbReference type="Pfam" id="PF01156"/>
    </source>
</evidence>
<dbReference type="OrthoDB" id="2530052at2"/>
<dbReference type="STRING" id="478744.SAMN05444359_105161"/>
<dbReference type="PANTHER" id="PTHR12304:SF4">
    <property type="entry name" value="URIDINE NUCLEOSIDASE"/>
    <property type="match status" value="1"/>
</dbReference>
<evidence type="ECO:0000313" key="5">
    <source>
        <dbReference type="Proteomes" id="UP000199021"/>
    </source>
</evidence>
<dbReference type="GO" id="GO:0006152">
    <property type="term" value="P:purine nucleoside catabolic process"/>
    <property type="evidence" value="ECO:0007669"/>
    <property type="project" value="TreeGrafter"/>
</dbReference>
<dbReference type="InterPro" id="IPR001910">
    <property type="entry name" value="Inosine/uridine_hydrolase_dom"/>
</dbReference>
<proteinExistence type="predicted"/>
<accession>A0A1H9D5Y6</accession>
<dbReference type="PROSITE" id="PS51257">
    <property type="entry name" value="PROKAR_LIPOPROTEIN"/>
    <property type="match status" value="1"/>
</dbReference>
<dbReference type="Gene3D" id="3.90.245.10">
    <property type="entry name" value="Ribonucleoside hydrolase-like"/>
    <property type="match status" value="1"/>
</dbReference>
<keyword evidence="1 4" id="KW-0378">Hydrolase</keyword>
<keyword evidence="5" id="KW-1185">Reference proteome</keyword>
<keyword evidence="2" id="KW-0326">Glycosidase</keyword>
<reference evidence="5" key="1">
    <citation type="submission" date="2016-10" db="EMBL/GenBank/DDBJ databases">
        <authorList>
            <person name="Varghese N."/>
            <person name="Submissions S."/>
        </authorList>
    </citation>
    <scope>NUCLEOTIDE SEQUENCE [LARGE SCALE GENOMIC DNA]</scope>
    <source>
        <strain evidence="5">DSM 24740</strain>
    </source>
</reference>
<dbReference type="InterPro" id="IPR023186">
    <property type="entry name" value="IUNH"/>
</dbReference>
<evidence type="ECO:0000256" key="2">
    <source>
        <dbReference type="ARBA" id="ARBA00023295"/>
    </source>
</evidence>
<name>A0A1H9D5Y6_9BACT</name>
<evidence type="ECO:0000256" key="1">
    <source>
        <dbReference type="ARBA" id="ARBA00022801"/>
    </source>
</evidence>
<protein>
    <submittedName>
        <fullName evidence="4">Inosine-uridine nucleoside N-ribohydrolase</fullName>
    </submittedName>
</protein>
<dbReference type="RefSeq" id="WP_090166498.1">
    <property type="nucleotide sequence ID" value="NZ_FOFB01000005.1"/>
</dbReference>
<evidence type="ECO:0000313" key="4">
    <source>
        <dbReference type="EMBL" id="SEQ08886.1"/>
    </source>
</evidence>
<dbReference type="PANTHER" id="PTHR12304">
    <property type="entry name" value="INOSINE-URIDINE PREFERRING NUCLEOSIDE HYDROLASE"/>
    <property type="match status" value="1"/>
</dbReference>
<gene>
    <name evidence="4" type="ORF">SAMN05444359_105161</name>
</gene>
<dbReference type="Pfam" id="PF01156">
    <property type="entry name" value="IU_nuc_hydro"/>
    <property type="match status" value="1"/>
</dbReference>
<dbReference type="SUPFAM" id="SSF53590">
    <property type="entry name" value="Nucleoside hydrolase"/>
    <property type="match status" value="1"/>
</dbReference>